<feature type="non-terminal residue" evidence="11">
    <location>
        <position position="218"/>
    </location>
</feature>
<accession>A0A0A9XP34</accession>
<reference evidence="11" key="2">
    <citation type="submission" date="2014-07" db="EMBL/GenBank/DDBJ databases">
        <authorList>
            <person name="Hull J."/>
        </authorList>
    </citation>
    <scope>NUCLEOTIDE SEQUENCE</scope>
</reference>
<organism evidence="11">
    <name type="scientific">Lygus hesperus</name>
    <name type="common">Western plant bug</name>
    <dbReference type="NCBI Taxonomy" id="30085"/>
    <lineage>
        <taxon>Eukaryota</taxon>
        <taxon>Metazoa</taxon>
        <taxon>Ecdysozoa</taxon>
        <taxon>Arthropoda</taxon>
        <taxon>Hexapoda</taxon>
        <taxon>Insecta</taxon>
        <taxon>Pterygota</taxon>
        <taxon>Neoptera</taxon>
        <taxon>Paraneoptera</taxon>
        <taxon>Hemiptera</taxon>
        <taxon>Heteroptera</taxon>
        <taxon>Panheteroptera</taxon>
        <taxon>Cimicomorpha</taxon>
        <taxon>Miridae</taxon>
        <taxon>Mirini</taxon>
        <taxon>Lygus</taxon>
    </lineage>
</organism>
<dbReference type="PANTHER" id="PTHR24223">
    <property type="entry name" value="ATP-BINDING CASSETTE SUB-FAMILY C"/>
    <property type="match status" value="1"/>
</dbReference>
<feature type="transmembrane region" description="Helical" evidence="9">
    <location>
        <begin position="95"/>
        <end position="120"/>
    </location>
</feature>
<dbReference type="PANTHER" id="PTHR24223:SF456">
    <property type="entry name" value="MULTIDRUG RESISTANCE-ASSOCIATED PROTEIN LETHAL(2)03659"/>
    <property type="match status" value="1"/>
</dbReference>
<dbReference type="InterPro" id="IPR011527">
    <property type="entry name" value="ABC1_TM_dom"/>
</dbReference>
<dbReference type="PROSITE" id="PS50929">
    <property type="entry name" value="ABC_TM1F"/>
    <property type="match status" value="1"/>
</dbReference>
<evidence type="ECO:0000259" key="10">
    <source>
        <dbReference type="PROSITE" id="PS50929"/>
    </source>
</evidence>
<dbReference type="Gene3D" id="1.20.1560.10">
    <property type="entry name" value="ABC transporter type 1, transmembrane domain"/>
    <property type="match status" value="1"/>
</dbReference>
<feature type="transmembrane region" description="Helical" evidence="9">
    <location>
        <begin position="132"/>
        <end position="158"/>
    </location>
</feature>
<evidence type="ECO:0000313" key="11">
    <source>
        <dbReference type="EMBL" id="JAG21709.1"/>
    </source>
</evidence>
<keyword evidence="8 9" id="KW-0472">Membrane</keyword>
<keyword evidence="6" id="KW-0067">ATP-binding</keyword>
<evidence type="ECO:0000256" key="5">
    <source>
        <dbReference type="ARBA" id="ARBA00022741"/>
    </source>
</evidence>
<comment type="subcellular location">
    <subcellularLocation>
        <location evidence="1">Membrane</location>
        <topology evidence="1">Multi-pass membrane protein</topology>
    </subcellularLocation>
</comment>
<keyword evidence="5" id="KW-0547">Nucleotide-binding</keyword>
<proteinExistence type="inferred from homology"/>
<gene>
    <name evidence="11" type="primary">ABCC4_8</name>
    <name evidence="11" type="ORF">CM83_4856</name>
</gene>
<feature type="domain" description="ABC transmembrane type-1" evidence="10">
    <location>
        <begin position="97"/>
        <end position="218"/>
    </location>
</feature>
<dbReference type="GO" id="GO:0140359">
    <property type="term" value="F:ABC-type transporter activity"/>
    <property type="evidence" value="ECO:0007669"/>
    <property type="project" value="InterPro"/>
</dbReference>
<evidence type="ECO:0000256" key="9">
    <source>
        <dbReference type="SAM" id="Phobius"/>
    </source>
</evidence>
<evidence type="ECO:0000256" key="2">
    <source>
        <dbReference type="ARBA" id="ARBA00009726"/>
    </source>
</evidence>
<protein>
    <submittedName>
        <fullName evidence="11">Multidrug resistance-associated protein 4</fullName>
    </submittedName>
</protein>
<evidence type="ECO:0000256" key="7">
    <source>
        <dbReference type="ARBA" id="ARBA00022989"/>
    </source>
</evidence>
<comment type="similarity">
    <text evidence="2">Belongs to the ABC transporter superfamily. ABCC family. Conjugate transporter (TC 3.A.1.208) subfamily.</text>
</comment>
<evidence type="ECO:0000256" key="4">
    <source>
        <dbReference type="ARBA" id="ARBA00022692"/>
    </source>
</evidence>
<sequence length="218" mass="24901">NMETRHSNNPKPLNIYENAHVISRLFFCWGAPLLRDGNKRKLTDDDVCEPMKNQKSRHIEDLVTKAWNEELDRCKESGKTPQLVRAMTRLFGPQYMIVIILTIIQETISFVQVYFLYILLEHFSQDAGSQPFANAIWAAIGIILCAVMKTLIFSVATFRALLIGMNIRLATSTLLYQKVLRLSKANKSKFSTGFVINLFAIDGKKVENSCHMLIYLVL</sequence>
<feature type="non-terminal residue" evidence="11">
    <location>
        <position position="1"/>
    </location>
</feature>
<keyword evidence="3" id="KW-0813">Transport</keyword>
<dbReference type="GO" id="GO:0016020">
    <property type="term" value="C:membrane"/>
    <property type="evidence" value="ECO:0007669"/>
    <property type="project" value="UniProtKB-SubCell"/>
</dbReference>
<dbReference type="InterPro" id="IPR050173">
    <property type="entry name" value="ABC_transporter_C-like"/>
</dbReference>
<dbReference type="GO" id="GO:0005524">
    <property type="term" value="F:ATP binding"/>
    <property type="evidence" value="ECO:0007669"/>
    <property type="project" value="UniProtKB-KW"/>
</dbReference>
<dbReference type="AlphaFoldDB" id="A0A0A9XP34"/>
<dbReference type="SUPFAM" id="SSF90123">
    <property type="entry name" value="ABC transporter transmembrane region"/>
    <property type="match status" value="1"/>
</dbReference>
<dbReference type="InterPro" id="IPR036640">
    <property type="entry name" value="ABC1_TM_sf"/>
</dbReference>
<name>A0A0A9XP34_LYGHE</name>
<keyword evidence="7 9" id="KW-1133">Transmembrane helix</keyword>
<evidence type="ECO:0000256" key="8">
    <source>
        <dbReference type="ARBA" id="ARBA00023136"/>
    </source>
</evidence>
<evidence type="ECO:0000256" key="6">
    <source>
        <dbReference type="ARBA" id="ARBA00022840"/>
    </source>
</evidence>
<keyword evidence="4 9" id="KW-0812">Transmembrane</keyword>
<evidence type="ECO:0000256" key="1">
    <source>
        <dbReference type="ARBA" id="ARBA00004141"/>
    </source>
</evidence>
<dbReference type="EMBL" id="GBHO01021895">
    <property type="protein sequence ID" value="JAG21709.1"/>
    <property type="molecule type" value="Transcribed_RNA"/>
</dbReference>
<evidence type="ECO:0000256" key="3">
    <source>
        <dbReference type="ARBA" id="ARBA00022448"/>
    </source>
</evidence>
<reference evidence="11" key="1">
    <citation type="journal article" date="2014" name="PLoS ONE">
        <title>Transcriptome-Based Identification of ABC Transporters in the Western Tarnished Plant Bug Lygus hesperus.</title>
        <authorList>
            <person name="Hull J.J."/>
            <person name="Chaney K."/>
            <person name="Geib S.M."/>
            <person name="Fabrick J.A."/>
            <person name="Brent C.S."/>
            <person name="Walsh D."/>
            <person name="Lavine L.C."/>
        </authorList>
    </citation>
    <scope>NUCLEOTIDE SEQUENCE</scope>
</reference>